<accession>A0A0C2CRT4</accession>
<dbReference type="OrthoDB" id="5814184at2759"/>
<sequence>MTRLTQVRAGIRSSTLREQSNIRDAAAYANLSKIRWAGHVMRLNDHRWTRAVSDSCPTVVVRQGSTERQEHNRKTIDSMVRLLHEVVQGNI</sequence>
<gene>
    <name evidence="1" type="ORF">ANCDUO_10219</name>
</gene>
<keyword evidence="2" id="KW-1185">Reference proteome</keyword>
<protein>
    <submittedName>
        <fullName evidence="1">Uncharacterized protein</fullName>
    </submittedName>
</protein>
<organism evidence="1 2">
    <name type="scientific">Ancylostoma duodenale</name>
    <dbReference type="NCBI Taxonomy" id="51022"/>
    <lineage>
        <taxon>Eukaryota</taxon>
        <taxon>Metazoa</taxon>
        <taxon>Ecdysozoa</taxon>
        <taxon>Nematoda</taxon>
        <taxon>Chromadorea</taxon>
        <taxon>Rhabditida</taxon>
        <taxon>Rhabditina</taxon>
        <taxon>Rhabditomorpha</taxon>
        <taxon>Strongyloidea</taxon>
        <taxon>Ancylostomatidae</taxon>
        <taxon>Ancylostomatinae</taxon>
        <taxon>Ancylostoma</taxon>
    </lineage>
</organism>
<evidence type="ECO:0000313" key="1">
    <source>
        <dbReference type="EMBL" id="KIH59543.1"/>
    </source>
</evidence>
<evidence type="ECO:0000313" key="2">
    <source>
        <dbReference type="Proteomes" id="UP000054047"/>
    </source>
</evidence>
<reference evidence="1 2" key="1">
    <citation type="submission" date="2013-12" db="EMBL/GenBank/DDBJ databases">
        <title>Draft genome of the parsitic nematode Ancylostoma duodenale.</title>
        <authorList>
            <person name="Mitreva M."/>
        </authorList>
    </citation>
    <scope>NUCLEOTIDE SEQUENCE [LARGE SCALE GENOMIC DNA]</scope>
    <source>
        <strain evidence="1 2">Zhejiang</strain>
    </source>
</reference>
<dbReference type="AlphaFoldDB" id="A0A0C2CRT4"/>
<dbReference type="Proteomes" id="UP000054047">
    <property type="component" value="Unassembled WGS sequence"/>
</dbReference>
<proteinExistence type="predicted"/>
<dbReference type="EMBL" id="KN731851">
    <property type="protein sequence ID" value="KIH59543.1"/>
    <property type="molecule type" value="Genomic_DNA"/>
</dbReference>
<name>A0A0C2CRT4_9BILA</name>